<accession>W9V4S6</accession>
<evidence type="ECO:0000313" key="2">
    <source>
        <dbReference type="Proteomes" id="UP000019464"/>
    </source>
</evidence>
<gene>
    <name evidence="1" type="ORF">D791_01928</name>
</gene>
<dbReference type="STRING" id="1229521.D791_01928"/>
<reference evidence="2" key="1">
    <citation type="submission" date="2012-11" db="EMBL/GenBank/DDBJ databases">
        <authorList>
            <person name="Singh A."/>
            <person name="Pinnaka A.K."/>
            <person name="Vaidya B."/>
        </authorList>
    </citation>
    <scope>NUCLEOTIDE SEQUENCE [LARGE SCALE GENOMIC DNA]</scope>
    <source>
        <strain evidence="2">AK23</strain>
    </source>
</reference>
<proteinExistence type="predicted"/>
<organism evidence="1 2">
    <name type="scientific">Nitrincola nitratireducens</name>
    <dbReference type="NCBI Taxonomy" id="1229521"/>
    <lineage>
        <taxon>Bacteria</taxon>
        <taxon>Pseudomonadati</taxon>
        <taxon>Pseudomonadota</taxon>
        <taxon>Gammaproteobacteria</taxon>
        <taxon>Oceanospirillales</taxon>
        <taxon>Oceanospirillaceae</taxon>
        <taxon>Nitrincola</taxon>
    </lineage>
</organism>
<sequence>MGNDQDVTPLEIAVEYRVYRDIDYINETDFSNLRHRGWDGLIQALHMCWGHISNRFAKDSMFYLTPLMQPTTYAP</sequence>
<keyword evidence="2" id="KW-1185">Reference proteome</keyword>
<comment type="caution">
    <text evidence="1">The sequence shown here is derived from an EMBL/GenBank/DDBJ whole genome shotgun (WGS) entry which is preliminary data.</text>
</comment>
<dbReference type="Proteomes" id="UP000019464">
    <property type="component" value="Unassembled WGS sequence"/>
</dbReference>
<dbReference type="AlphaFoldDB" id="W9V4S6"/>
<protein>
    <submittedName>
        <fullName evidence="1">Uncharacterized protein</fullName>
    </submittedName>
</protein>
<reference evidence="1 2" key="2">
    <citation type="journal article" date="2015" name="Syst. Appl. Microbiol.">
        <title>Nitrincola nitratireducens sp. nov. isolated from a haloalkaline crater lake.</title>
        <authorList>
            <person name="Singh A."/>
            <person name="Vaidya B."/>
            <person name="Tanuku N.R."/>
            <person name="Pinnaka A.K."/>
        </authorList>
    </citation>
    <scope>NUCLEOTIDE SEQUENCE [LARGE SCALE GENOMIC DNA]</scope>
    <source>
        <strain evidence="1 2">AK23</strain>
    </source>
</reference>
<name>W9V4S6_9GAMM</name>
<evidence type="ECO:0000313" key="1">
    <source>
        <dbReference type="EMBL" id="EXJ11142.1"/>
    </source>
</evidence>
<dbReference type="EMBL" id="AONB01000008">
    <property type="protein sequence ID" value="EXJ11142.1"/>
    <property type="molecule type" value="Genomic_DNA"/>
</dbReference>